<dbReference type="Gene3D" id="3.60.40.10">
    <property type="entry name" value="PPM-type phosphatase domain"/>
    <property type="match status" value="1"/>
</dbReference>
<sequence length="545" mass="59301">MLSRTPTLALRAARIAPHVRAVRLPSARFNSTTPQSPSTVRRNAIVAGTLLAASAALYYYESEAMGLIGPNKTEPGFTVTINTSAGVKTWNFERKPEAELEAMLHENEGTTPVGRKGNPVVKWDTNFVASNEPSEDRSAGDIVPRGQAKGWWTTGDVQGKADHPGHRDLVLLSVIDGHAGDATSQLLSKTLHPTIALYLAGLQAGIVPGRSWYNKITDVLTWAKTWSPLNVSRVLQTAYVHLDDNICRTPINQLSTLLAAEDEVEARQKFVAVAQPAAAGAVTATAFVDAENDGLYVAVAGDCRAVAGWQAADGSWRCDVLSEDQMGDNPREVARMRSEHPSYEADTVIRNGRVQGGLQPTRAFGDAVYKWTSAQSAAVADVFRAEGAKPRASRPWNFTPPYVTARPEVTHRTLHNGDEKLKFLVLATDGLWDRITSEEATVLMAAYLANAKRPDVGKVTLAEEIKVKTTEPRPYPVEDLPGQGKRTDGQWAFEGDANAATHLIRNALGGGDRKLRGELLSLHGKVSRYMRDDMTVSVVFFDDEE</sequence>
<keyword evidence="3" id="KW-1185">Reference proteome</keyword>
<protein>
    <recommendedName>
        <fullName evidence="1">PPM-type phosphatase domain-containing protein</fullName>
    </recommendedName>
</protein>
<dbReference type="Proteomes" id="UP001565368">
    <property type="component" value="Unassembled WGS sequence"/>
</dbReference>
<organism evidence="2 3">
    <name type="scientific">Vanrija albida</name>
    <dbReference type="NCBI Taxonomy" id="181172"/>
    <lineage>
        <taxon>Eukaryota</taxon>
        <taxon>Fungi</taxon>
        <taxon>Dikarya</taxon>
        <taxon>Basidiomycota</taxon>
        <taxon>Agaricomycotina</taxon>
        <taxon>Tremellomycetes</taxon>
        <taxon>Trichosporonales</taxon>
        <taxon>Trichosporonaceae</taxon>
        <taxon>Vanrija</taxon>
    </lineage>
</organism>
<proteinExistence type="predicted"/>
<dbReference type="SUPFAM" id="SSF81606">
    <property type="entry name" value="PP2C-like"/>
    <property type="match status" value="1"/>
</dbReference>
<dbReference type="SMART" id="SM00332">
    <property type="entry name" value="PP2Cc"/>
    <property type="match status" value="1"/>
</dbReference>
<feature type="domain" description="PPM-type phosphatase" evidence="1">
    <location>
        <begin position="138"/>
        <end position="541"/>
    </location>
</feature>
<evidence type="ECO:0000259" key="1">
    <source>
        <dbReference type="PROSITE" id="PS51746"/>
    </source>
</evidence>
<name>A0ABR3PXU0_9TREE</name>
<dbReference type="InterPro" id="IPR036457">
    <property type="entry name" value="PPM-type-like_dom_sf"/>
</dbReference>
<reference evidence="2 3" key="1">
    <citation type="submission" date="2023-08" db="EMBL/GenBank/DDBJ databases">
        <title>Annotated Genome Sequence of Vanrija albida AlHP1.</title>
        <authorList>
            <person name="Herzog R."/>
        </authorList>
    </citation>
    <scope>NUCLEOTIDE SEQUENCE [LARGE SCALE GENOMIC DNA]</scope>
    <source>
        <strain evidence="2 3">AlHP1</strain>
    </source>
</reference>
<evidence type="ECO:0000313" key="2">
    <source>
        <dbReference type="EMBL" id="KAL1406953.1"/>
    </source>
</evidence>
<comment type="caution">
    <text evidence="2">The sequence shown here is derived from an EMBL/GenBank/DDBJ whole genome shotgun (WGS) entry which is preliminary data.</text>
</comment>
<dbReference type="InterPro" id="IPR001932">
    <property type="entry name" value="PPM-type_phosphatase-like_dom"/>
</dbReference>
<dbReference type="PANTHER" id="PTHR13832">
    <property type="entry name" value="PROTEIN PHOSPHATASE 2C"/>
    <property type="match status" value="1"/>
</dbReference>
<dbReference type="Pfam" id="PF00481">
    <property type="entry name" value="PP2C"/>
    <property type="match status" value="1"/>
</dbReference>
<dbReference type="CDD" id="cd00143">
    <property type="entry name" value="PP2Cc"/>
    <property type="match status" value="1"/>
</dbReference>
<dbReference type="GeneID" id="95987408"/>
<dbReference type="InterPro" id="IPR015655">
    <property type="entry name" value="PP2C"/>
</dbReference>
<dbReference type="RefSeq" id="XP_069206897.1">
    <property type="nucleotide sequence ID" value="XM_069354826.1"/>
</dbReference>
<accession>A0ABR3PXU0</accession>
<dbReference type="PANTHER" id="PTHR13832:SF792">
    <property type="entry name" value="GM14286P"/>
    <property type="match status" value="1"/>
</dbReference>
<dbReference type="EMBL" id="JBBXJM010000005">
    <property type="protein sequence ID" value="KAL1406953.1"/>
    <property type="molecule type" value="Genomic_DNA"/>
</dbReference>
<evidence type="ECO:0000313" key="3">
    <source>
        <dbReference type="Proteomes" id="UP001565368"/>
    </source>
</evidence>
<gene>
    <name evidence="2" type="ORF">Q8F55_006365</name>
</gene>
<dbReference type="PROSITE" id="PS51746">
    <property type="entry name" value="PPM_2"/>
    <property type="match status" value="1"/>
</dbReference>